<proteinExistence type="predicted"/>
<dbReference type="InParanoid" id="G0N2M9"/>
<dbReference type="PANTHER" id="PTHR23062:SF3">
    <property type="entry name" value="ANF_RECEPTOR DOMAIN-CONTAINING PROTEIN-RELATED"/>
    <property type="match status" value="1"/>
</dbReference>
<dbReference type="EMBL" id="GL379830">
    <property type="protein sequence ID" value="EGT50775.1"/>
    <property type="molecule type" value="Genomic_DNA"/>
</dbReference>
<gene>
    <name evidence="2" type="ORF">CAEBREN_17867</name>
</gene>
<accession>G0N2M9</accession>
<protein>
    <recommendedName>
        <fullName evidence="1">DUF7154 domain-containing protein</fullName>
    </recommendedName>
</protein>
<dbReference type="InterPro" id="IPR055578">
    <property type="entry name" value="DUF7154"/>
</dbReference>
<organism evidence="3">
    <name type="scientific">Caenorhabditis brenneri</name>
    <name type="common">Nematode worm</name>
    <dbReference type="NCBI Taxonomy" id="135651"/>
    <lineage>
        <taxon>Eukaryota</taxon>
        <taxon>Metazoa</taxon>
        <taxon>Ecdysozoa</taxon>
        <taxon>Nematoda</taxon>
        <taxon>Chromadorea</taxon>
        <taxon>Rhabditida</taxon>
        <taxon>Rhabditina</taxon>
        <taxon>Rhabditomorpha</taxon>
        <taxon>Rhabditoidea</taxon>
        <taxon>Rhabditidae</taxon>
        <taxon>Peloderinae</taxon>
        <taxon>Caenorhabditis</taxon>
    </lineage>
</organism>
<dbReference type="Pfam" id="PF23673">
    <property type="entry name" value="DUF7154"/>
    <property type="match status" value="1"/>
</dbReference>
<reference evidence="3" key="1">
    <citation type="submission" date="2011-07" db="EMBL/GenBank/DDBJ databases">
        <authorList>
            <consortium name="Caenorhabditis brenneri Sequencing and Analysis Consortium"/>
            <person name="Wilson R.K."/>
        </authorList>
    </citation>
    <scope>NUCLEOTIDE SEQUENCE [LARGE SCALE GENOMIC DNA]</scope>
    <source>
        <strain evidence="3">PB2801</strain>
    </source>
</reference>
<feature type="domain" description="DUF7154" evidence="1">
    <location>
        <begin position="458"/>
        <end position="562"/>
    </location>
</feature>
<dbReference type="Proteomes" id="UP000008068">
    <property type="component" value="Unassembled WGS sequence"/>
</dbReference>
<name>G0N2M9_CAEBE</name>
<evidence type="ECO:0000259" key="1">
    <source>
        <dbReference type="Pfam" id="PF23673"/>
    </source>
</evidence>
<evidence type="ECO:0000313" key="3">
    <source>
        <dbReference type="Proteomes" id="UP000008068"/>
    </source>
</evidence>
<evidence type="ECO:0000313" key="2">
    <source>
        <dbReference type="EMBL" id="EGT50775.1"/>
    </source>
</evidence>
<dbReference type="HOGENOM" id="CLU_530216_0_0_1"/>
<dbReference type="STRING" id="135651.G0N2M9"/>
<dbReference type="GO" id="GO:0045087">
    <property type="term" value="P:innate immune response"/>
    <property type="evidence" value="ECO:0007669"/>
    <property type="project" value="TreeGrafter"/>
</dbReference>
<dbReference type="PANTHER" id="PTHR23062">
    <property type="entry name" value="HYPOTHETICAL PROTEIN C.ELEGANS"/>
    <property type="match status" value="1"/>
</dbReference>
<keyword evidence="3" id="KW-1185">Reference proteome</keyword>
<dbReference type="AlphaFoldDB" id="G0N2M9"/>
<sequence length="578" mass="65597">MVKFFLQDYQNIHKVFFPADTSCDPTTPTTYLFAYSNDFDPELVISVWDYIKNIAFNSTHYSQVGTVWFDNYPPVNITFHTDEGNATAFVLANLPDPSLRAEPGAFVNSFILITIQIFLEQTEAPVCGARLFMLGKHYLSVSFPPIDDLVVRLRQHHVITTFMISTVPYGGFNIYPVYDLATRTNGFCAFNDDEDIPDEVGNVPAFYNPYLVYAANPTIPGSNGTAILPPFTVPSKGFYWLSMTSQKDVPRGNDCDPWTETTFLFAYSNDIDSGIVQSQWHSLAWPQISSHFSHFASIRFDTRTSDDFSFHGDWRFFFSLPFSSIPIPSRDVNASIMAHLPNPSLSFSTNTTGSDVFKMIDRFLDINQVPVCGSKLFMLVKRYPNETDISQLVSKMRKYHCTFTIQASTTPSGGYHPESLYELASKTNGFCVFDTDAEMKYSLGYIPSCFNPYLIYAANPYLSQSGQLVLPPMTVPEDKSYWSVMTFQDNGRLYVVNKVLLVGVGYNLQTLRLGVTGSSSWATRYGNHVGGWEYLEQGVYNMTLDYDYSESRGRRIQIRIFETQFRSDKLPQWAPYDN</sequence>